<dbReference type="Gene3D" id="2.120.10.70">
    <property type="entry name" value="Fucose-specific lectin"/>
    <property type="match status" value="1"/>
</dbReference>
<dbReference type="EMBL" id="JAQQWL010000001">
    <property type="protein sequence ID" value="KAK8091293.1"/>
    <property type="molecule type" value="Genomic_DNA"/>
</dbReference>
<dbReference type="GeneID" id="92085270"/>
<proteinExistence type="predicted"/>
<feature type="signal peptide" evidence="1">
    <location>
        <begin position="1"/>
        <end position="18"/>
    </location>
</feature>
<keyword evidence="1" id="KW-0732">Signal</keyword>
<evidence type="ECO:0000256" key="1">
    <source>
        <dbReference type="SAM" id="SignalP"/>
    </source>
</evidence>
<gene>
    <name evidence="2" type="ORF">PG994_000798</name>
</gene>
<feature type="chain" id="PRO_5047010929" evidence="1">
    <location>
        <begin position="19"/>
        <end position="74"/>
    </location>
</feature>
<dbReference type="RefSeq" id="XP_066722839.1">
    <property type="nucleotide sequence ID" value="XM_066852207.1"/>
</dbReference>
<organism evidence="2 3">
    <name type="scientific">Apiospora phragmitis</name>
    <dbReference type="NCBI Taxonomy" id="2905665"/>
    <lineage>
        <taxon>Eukaryota</taxon>
        <taxon>Fungi</taxon>
        <taxon>Dikarya</taxon>
        <taxon>Ascomycota</taxon>
        <taxon>Pezizomycotina</taxon>
        <taxon>Sordariomycetes</taxon>
        <taxon>Xylariomycetidae</taxon>
        <taxon>Amphisphaeriales</taxon>
        <taxon>Apiosporaceae</taxon>
        <taxon>Apiospora</taxon>
    </lineage>
</organism>
<accession>A0ABR1X7D8</accession>
<evidence type="ECO:0000313" key="2">
    <source>
        <dbReference type="EMBL" id="KAK8091293.1"/>
    </source>
</evidence>
<evidence type="ECO:0000313" key="3">
    <source>
        <dbReference type="Proteomes" id="UP001480595"/>
    </source>
</evidence>
<keyword evidence="3" id="KW-1185">Reference proteome</keyword>
<name>A0ABR1X7D8_9PEZI</name>
<comment type="caution">
    <text evidence="2">The sequence shown here is derived from an EMBL/GenBank/DDBJ whole genome shotgun (WGS) entry which is preliminary data.</text>
</comment>
<reference evidence="2 3" key="1">
    <citation type="submission" date="2023-01" db="EMBL/GenBank/DDBJ databases">
        <title>Analysis of 21 Apiospora genomes using comparative genomics revels a genus with tremendous synthesis potential of carbohydrate active enzymes and secondary metabolites.</title>
        <authorList>
            <person name="Sorensen T."/>
        </authorList>
    </citation>
    <scope>NUCLEOTIDE SEQUENCE [LARGE SCALE GENOMIC DNA]</scope>
    <source>
        <strain evidence="2 3">CBS 135458</strain>
    </source>
</reference>
<dbReference type="Proteomes" id="UP001480595">
    <property type="component" value="Unassembled WGS sequence"/>
</dbReference>
<sequence>MMYRQLAALIQTAAVVAALTDDPCLSAVSWSDPRVDLFGVAADASIWHKFYTGHDWQPVSKFEYLPSHAKAAPR</sequence>
<protein>
    <submittedName>
        <fullName evidence="2">Uncharacterized protein</fullName>
    </submittedName>
</protein>